<organism evidence="1 2">
    <name type="scientific">Clavelina lepadiformis</name>
    <name type="common">Light-bulb sea squirt</name>
    <name type="synonym">Ascidia lepadiformis</name>
    <dbReference type="NCBI Taxonomy" id="159417"/>
    <lineage>
        <taxon>Eukaryota</taxon>
        <taxon>Metazoa</taxon>
        <taxon>Chordata</taxon>
        <taxon>Tunicata</taxon>
        <taxon>Ascidiacea</taxon>
        <taxon>Aplousobranchia</taxon>
        <taxon>Clavelinidae</taxon>
        <taxon>Clavelina</taxon>
    </lineage>
</organism>
<name>A0ABP0FP53_CLALP</name>
<evidence type="ECO:0000313" key="1">
    <source>
        <dbReference type="EMBL" id="CAK8680803.1"/>
    </source>
</evidence>
<proteinExistence type="predicted"/>
<accession>A0ABP0FP53</accession>
<evidence type="ECO:0000313" key="2">
    <source>
        <dbReference type="Proteomes" id="UP001642483"/>
    </source>
</evidence>
<dbReference type="Proteomes" id="UP001642483">
    <property type="component" value="Unassembled WGS sequence"/>
</dbReference>
<sequence>MRLVEDHRYAEVTESGMTKDPKGFLDMFTVTAQTDLANIQFMRNLSRQDNGIMTNSFNPGRYCVRSNKFINSKTCFPLCDDLDLTSLKNNRRSSAANPVQANYDHRKIFVDFTAACDTTCRRRIMINLRLLRLKSSHSSNAS</sequence>
<gene>
    <name evidence="1" type="ORF">CVLEPA_LOCUS11042</name>
</gene>
<protein>
    <submittedName>
        <fullName evidence="1">Uncharacterized protein</fullName>
    </submittedName>
</protein>
<keyword evidence="2" id="KW-1185">Reference proteome</keyword>
<dbReference type="EMBL" id="CAWYQH010000079">
    <property type="protein sequence ID" value="CAK8680803.1"/>
    <property type="molecule type" value="Genomic_DNA"/>
</dbReference>
<comment type="caution">
    <text evidence="1">The sequence shown here is derived from an EMBL/GenBank/DDBJ whole genome shotgun (WGS) entry which is preliminary data.</text>
</comment>
<reference evidence="1 2" key="1">
    <citation type="submission" date="2024-02" db="EMBL/GenBank/DDBJ databases">
        <authorList>
            <person name="Daric V."/>
            <person name="Darras S."/>
        </authorList>
    </citation>
    <scope>NUCLEOTIDE SEQUENCE [LARGE SCALE GENOMIC DNA]</scope>
</reference>